<evidence type="ECO:0000256" key="4">
    <source>
        <dbReference type="ARBA" id="ARBA00022741"/>
    </source>
</evidence>
<evidence type="ECO:0000256" key="1">
    <source>
        <dbReference type="ARBA" id="ARBA00005354"/>
    </source>
</evidence>
<evidence type="ECO:0000256" key="2">
    <source>
        <dbReference type="ARBA" id="ARBA00022527"/>
    </source>
</evidence>
<dbReference type="Pfam" id="PF00069">
    <property type="entry name" value="Pkinase"/>
    <property type="match status" value="1"/>
</dbReference>
<dbReference type="PROSITE" id="PS00107">
    <property type="entry name" value="PROTEIN_KINASE_ATP"/>
    <property type="match status" value="1"/>
</dbReference>
<evidence type="ECO:0000313" key="10">
    <source>
        <dbReference type="EMBL" id="KAK4282944.1"/>
    </source>
</evidence>
<dbReference type="InterPro" id="IPR017441">
    <property type="entry name" value="Protein_kinase_ATP_BS"/>
</dbReference>
<evidence type="ECO:0000256" key="5">
    <source>
        <dbReference type="ARBA" id="ARBA00022777"/>
    </source>
</evidence>
<keyword evidence="3" id="KW-0808">Transferase</keyword>
<dbReference type="InterPro" id="IPR008271">
    <property type="entry name" value="Ser/Thr_kinase_AS"/>
</dbReference>
<dbReference type="PROSITE" id="PS00108">
    <property type="entry name" value="PROTEIN_KINASE_ST"/>
    <property type="match status" value="1"/>
</dbReference>
<keyword evidence="11" id="KW-1185">Reference proteome</keyword>
<dbReference type="InterPro" id="IPR011009">
    <property type="entry name" value="Kinase-like_dom_sf"/>
</dbReference>
<protein>
    <recommendedName>
        <fullName evidence="9">Protein kinase domain-containing protein</fullName>
    </recommendedName>
</protein>
<sequence length="275" mass="31075">MEHILQNNHYQLCDEIGRGRFGTIFRCIHLLSGQLFACKLIDKRLLSDPTDRSCLQNEPKYMSLLSPHPNILQIFHVFHHDHFLCIVLELCHPHTLLDRILPRPFPEAEAASVMKQLLEALAHCHRLRIAHRDIKPDNLLFDSANNLKVADFGSAQWFGDGRSMSGVVGTPYYVAPEVLLGGDYNEKVDVWSSGVVLYIMLSGVPPFHGESAAEIFEAVVRANLRFPPSTFRSTSPSAKDLLRKMICRDVSRRLSAEQALGHPWIQSGGEKRDLM</sequence>
<dbReference type="InterPro" id="IPR050205">
    <property type="entry name" value="CDPK_Ser/Thr_kinases"/>
</dbReference>
<dbReference type="Gene3D" id="1.10.510.10">
    <property type="entry name" value="Transferase(Phosphotransferase) domain 1"/>
    <property type="match status" value="1"/>
</dbReference>
<evidence type="ECO:0000256" key="3">
    <source>
        <dbReference type="ARBA" id="ARBA00022679"/>
    </source>
</evidence>
<keyword evidence="4 7" id="KW-0547">Nucleotide-binding</keyword>
<dbReference type="GO" id="GO:0004674">
    <property type="term" value="F:protein serine/threonine kinase activity"/>
    <property type="evidence" value="ECO:0007669"/>
    <property type="project" value="UniProtKB-KW"/>
</dbReference>
<evidence type="ECO:0000256" key="7">
    <source>
        <dbReference type="PROSITE-ProRule" id="PRU10141"/>
    </source>
</evidence>
<evidence type="ECO:0000259" key="9">
    <source>
        <dbReference type="PROSITE" id="PS50011"/>
    </source>
</evidence>
<feature type="binding site" evidence="7">
    <location>
        <position position="39"/>
    </location>
    <ligand>
        <name>ATP</name>
        <dbReference type="ChEBI" id="CHEBI:30616"/>
    </ligand>
</feature>
<dbReference type="Proteomes" id="UP001293593">
    <property type="component" value="Unassembled WGS sequence"/>
</dbReference>
<accession>A0AAE1N5G3</accession>
<reference evidence="10" key="1">
    <citation type="submission" date="2023-10" db="EMBL/GenBank/DDBJ databases">
        <title>Chromosome-level genome of the transformable northern wattle, Acacia crassicarpa.</title>
        <authorList>
            <person name="Massaro I."/>
            <person name="Sinha N.R."/>
            <person name="Poethig S."/>
            <person name="Leichty A.R."/>
        </authorList>
    </citation>
    <scope>NUCLEOTIDE SEQUENCE</scope>
    <source>
        <strain evidence="10">Acra3RX</strain>
        <tissue evidence="10">Leaf</tissue>
    </source>
</reference>
<dbReference type="SMART" id="SM00220">
    <property type="entry name" value="S_TKc"/>
    <property type="match status" value="1"/>
</dbReference>
<dbReference type="PANTHER" id="PTHR24349">
    <property type="entry name" value="SERINE/THREONINE-PROTEIN KINASE"/>
    <property type="match status" value="1"/>
</dbReference>
<keyword evidence="2 8" id="KW-0723">Serine/threonine-protein kinase</keyword>
<evidence type="ECO:0000256" key="6">
    <source>
        <dbReference type="ARBA" id="ARBA00022840"/>
    </source>
</evidence>
<dbReference type="CDD" id="cd05117">
    <property type="entry name" value="STKc_CAMK"/>
    <property type="match status" value="1"/>
</dbReference>
<dbReference type="FunFam" id="1.10.510.10:FF:000564">
    <property type="entry name" value="Phosphoenolpyruvate carboxylase kinase 1"/>
    <property type="match status" value="1"/>
</dbReference>
<dbReference type="AlphaFoldDB" id="A0AAE1N5G3"/>
<evidence type="ECO:0000256" key="8">
    <source>
        <dbReference type="RuleBase" id="RU000304"/>
    </source>
</evidence>
<dbReference type="InterPro" id="IPR000719">
    <property type="entry name" value="Prot_kinase_dom"/>
</dbReference>
<evidence type="ECO:0000313" key="11">
    <source>
        <dbReference type="Proteomes" id="UP001293593"/>
    </source>
</evidence>
<dbReference type="GO" id="GO:0005524">
    <property type="term" value="F:ATP binding"/>
    <property type="evidence" value="ECO:0007669"/>
    <property type="project" value="UniProtKB-UniRule"/>
</dbReference>
<proteinExistence type="inferred from homology"/>
<name>A0AAE1N5G3_9FABA</name>
<gene>
    <name evidence="10" type="ORF">QN277_014257</name>
</gene>
<organism evidence="10 11">
    <name type="scientific">Acacia crassicarpa</name>
    <name type="common">northern wattle</name>
    <dbReference type="NCBI Taxonomy" id="499986"/>
    <lineage>
        <taxon>Eukaryota</taxon>
        <taxon>Viridiplantae</taxon>
        <taxon>Streptophyta</taxon>
        <taxon>Embryophyta</taxon>
        <taxon>Tracheophyta</taxon>
        <taxon>Spermatophyta</taxon>
        <taxon>Magnoliopsida</taxon>
        <taxon>eudicotyledons</taxon>
        <taxon>Gunneridae</taxon>
        <taxon>Pentapetalae</taxon>
        <taxon>rosids</taxon>
        <taxon>fabids</taxon>
        <taxon>Fabales</taxon>
        <taxon>Fabaceae</taxon>
        <taxon>Caesalpinioideae</taxon>
        <taxon>mimosoid clade</taxon>
        <taxon>Acacieae</taxon>
        <taxon>Acacia</taxon>
    </lineage>
</organism>
<dbReference type="Gene3D" id="3.30.200.20">
    <property type="entry name" value="Phosphorylase Kinase, domain 1"/>
    <property type="match status" value="1"/>
</dbReference>
<feature type="domain" description="Protein kinase" evidence="9">
    <location>
        <begin position="10"/>
        <end position="265"/>
    </location>
</feature>
<keyword evidence="6 7" id="KW-0067">ATP-binding</keyword>
<dbReference type="PROSITE" id="PS50011">
    <property type="entry name" value="PROTEIN_KINASE_DOM"/>
    <property type="match status" value="1"/>
</dbReference>
<dbReference type="SUPFAM" id="SSF56112">
    <property type="entry name" value="Protein kinase-like (PK-like)"/>
    <property type="match status" value="1"/>
</dbReference>
<comment type="caution">
    <text evidence="10">The sequence shown here is derived from an EMBL/GenBank/DDBJ whole genome shotgun (WGS) entry which is preliminary data.</text>
</comment>
<dbReference type="EMBL" id="JAWXYG010000002">
    <property type="protein sequence ID" value="KAK4282944.1"/>
    <property type="molecule type" value="Genomic_DNA"/>
</dbReference>
<comment type="similarity">
    <text evidence="1">Belongs to the protein kinase superfamily. CAMK Ser/Thr protein kinase family. CaMK subfamily.</text>
</comment>
<keyword evidence="5" id="KW-0418">Kinase</keyword>